<dbReference type="RefSeq" id="WP_091741275.1">
    <property type="nucleotide sequence ID" value="NZ_CBFSJS010000007.1"/>
</dbReference>
<dbReference type="Proteomes" id="UP000198877">
    <property type="component" value="Unassembled WGS sequence"/>
</dbReference>
<evidence type="ECO:0000256" key="8">
    <source>
        <dbReference type="ARBA" id="ARBA00023012"/>
    </source>
</evidence>
<keyword evidence="5" id="KW-0547">Nucleotide-binding</keyword>
<dbReference type="InterPro" id="IPR036890">
    <property type="entry name" value="HATPase_C_sf"/>
</dbReference>
<feature type="transmembrane region" description="Helical" evidence="9">
    <location>
        <begin position="34"/>
        <end position="53"/>
    </location>
</feature>
<evidence type="ECO:0000259" key="10">
    <source>
        <dbReference type="SMART" id="SM00387"/>
    </source>
</evidence>
<dbReference type="SUPFAM" id="SSF55874">
    <property type="entry name" value="ATPase domain of HSP90 chaperone/DNA topoisomerase II/histidine kinase"/>
    <property type="match status" value="1"/>
</dbReference>
<evidence type="ECO:0000256" key="6">
    <source>
        <dbReference type="ARBA" id="ARBA00022777"/>
    </source>
</evidence>
<proteinExistence type="predicted"/>
<dbReference type="Pfam" id="PF07730">
    <property type="entry name" value="HisKA_3"/>
    <property type="match status" value="1"/>
</dbReference>
<gene>
    <name evidence="11" type="ORF">SAMN04488591_3087</name>
</gene>
<keyword evidence="9" id="KW-1133">Transmembrane helix</keyword>
<evidence type="ECO:0000256" key="9">
    <source>
        <dbReference type="SAM" id="Phobius"/>
    </source>
</evidence>
<dbReference type="GO" id="GO:0000155">
    <property type="term" value="F:phosphorelay sensor kinase activity"/>
    <property type="evidence" value="ECO:0007669"/>
    <property type="project" value="InterPro"/>
</dbReference>
<organism evidence="11 12">
    <name type="scientific">Microbacterium azadirachtae</name>
    <dbReference type="NCBI Taxonomy" id="582680"/>
    <lineage>
        <taxon>Bacteria</taxon>
        <taxon>Bacillati</taxon>
        <taxon>Actinomycetota</taxon>
        <taxon>Actinomycetes</taxon>
        <taxon>Micrococcales</taxon>
        <taxon>Microbacteriaceae</taxon>
        <taxon>Microbacterium</taxon>
    </lineage>
</organism>
<keyword evidence="7" id="KW-0067">ATP-binding</keyword>
<dbReference type="EMBL" id="FOYR01000004">
    <property type="protein sequence ID" value="SFR71408.1"/>
    <property type="molecule type" value="Genomic_DNA"/>
</dbReference>
<dbReference type="PANTHER" id="PTHR24421">
    <property type="entry name" value="NITRATE/NITRITE SENSOR PROTEIN NARX-RELATED"/>
    <property type="match status" value="1"/>
</dbReference>
<name>A0A1I6IXJ1_9MICO</name>
<evidence type="ECO:0000256" key="7">
    <source>
        <dbReference type="ARBA" id="ARBA00022840"/>
    </source>
</evidence>
<feature type="transmembrane region" description="Helical" evidence="9">
    <location>
        <begin position="114"/>
        <end position="144"/>
    </location>
</feature>
<accession>A0A1I6IXJ1</accession>
<dbReference type="EC" id="2.7.13.3" evidence="2"/>
<evidence type="ECO:0000256" key="2">
    <source>
        <dbReference type="ARBA" id="ARBA00012438"/>
    </source>
</evidence>
<evidence type="ECO:0000256" key="1">
    <source>
        <dbReference type="ARBA" id="ARBA00000085"/>
    </source>
</evidence>
<sequence length="404" mass="42239">MPDQPHDSAPSASAAWFGPDTGRVPLGPSRRVRLIAPVVLSLLVQVPAGVWIAAHAPGHGLHWRLALHLALAVAGPLALLAARRLPGPTVALVSAFALVDVLTAPVYGPPYVALAFAIALAVARGAVIWAAVSVATGWATAILVGVAIGRIWHPGLIVAATVGLALSFAVGAFVRTRGARMAQVRADAQRRRRSAEERERVRIARELHDVLGHALSQMNVQASVGLHLFDRDPEQARAALQNVKDTSKLALEEVRGVLGVLRDGEVPLVPQAELAELPRLIAGLTTPGLEIALDDRLQGTAPSRATQFAAYRIVQEALTNAVRHAQAGHVRVVLERRDEPDPALVVTVTDDGRGFAGADPTVSGRGGVLGMRERAALLGGGVDVGDGPEGGARVVATLPWGRAS</sequence>
<dbReference type="GO" id="GO:0016020">
    <property type="term" value="C:membrane"/>
    <property type="evidence" value="ECO:0007669"/>
    <property type="project" value="InterPro"/>
</dbReference>
<dbReference type="InterPro" id="IPR011712">
    <property type="entry name" value="Sig_transdc_His_kin_sub3_dim/P"/>
</dbReference>
<reference evidence="12" key="1">
    <citation type="submission" date="2016-10" db="EMBL/GenBank/DDBJ databases">
        <authorList>
            <person name="Varghese N."/>
            <person name="Submissions S."/>
        </authorList>
    </citation>
    <scope>NUCLEOTIDE SEQUENCE [LARGE SCALE GENOMIC DNA]</scope>
    <source>
        <strain evidence="12">CL127</strain>
    </source>
</reference>
<keyword evidence="3" id="KW-0597">Phosphoprotein</keyword>
<dbReference type="Gene3D" id="3.30.565.10">
    <property type="entry name" value="Histidine kinase-like ATPase, C-terminal domain"/>
    <property type="match status" value="1"/>
</dbReference>
<comment type="catalytic activity">
    <reaction evidence="1">
        <text>ATP + protein L-histidine = ADP + protein N-phospho-L-histidine.</text>
        <dbReference type="EC" id="2.7.13.3"/>
    </reaction>
</comment>
<feature type="transmembrane region" description="Helical" evidence="9">
    <location>
        <begin position="65"/>
        <end position="82"/>
    </location>
</feature>
<protein>
    <recommendedName>
        <fullName evidence="2">histidine kinase</fullName>
        <ecNumber evidence="2">2.7.13.3</ecNumber>
    </recommendedName>
</protein>
<dbReference type="GO" id="GO:0046983">
    <property type="term" value="F:protein dimerization activity"/>
    <property type="evidence" value="ECO:0007669"/>
    <property type="project" value="InterPro"/>
</dbReference>
<dbReference type="InterPro" id="IPR003594">
    <property type="entry name" value="HATPase_dom"/>
</dbReference>
<dbReference type="PANTHER" id="PTHR24421:SF10">
    <property type="entry name" value="NITRATE_NITRITE SENSOR PROTEIN NARQ"/>
    <property type="match status" value="1"/>
</dbReference>
<evidence type="ECO:0000256" key="5">
    <source>
        <dbReference type="ARBA" id="ARBA00022741"/>
    </source>
</evidence>
<dbReference type="CDD" id="cd16917">
    <property type="entry name" value="HATPase_UhpB-NarQ-NarX-like"/>
    <property type="match status" value="1"/>
</dbReference>
<keyword evidence="8" id="KW-0902">Two-component regulatory system</keyword>
<dbReference type="GO" id="GO:0005524">
    <property type="term" value="F:ATP binding"/>
    <property type="evidence" value="ECO:0007669"/>
    <property type="project" value="UniProtKB-KW"/>
</dbReference>
<keyword evidence="9" id="KW-0812">Transmembrane</keyword>
<dbReference type="AlphaFoldDB" id="A0A1I6IXJ1"/>
<keyword evidence="9" id="KW-0472">Membrane</keyword>
<dbReference type="Pfam" id="PF02518">
    <property type="entry name" value="HATPase_c"/>
    <property type="match status" value="1"/>
</dbReference>
<feature type="domain" description="Histidine kinase/HSP90-like ATPase" evidence="10">
    <location>
        <begin position="305"/>
        <end position="402"/>
    </location>
</feature>
<dbReference type="SMART" id="SM00387">
    <property type="entry name" value="HATPase_c"/>
    <property type="match status" value="1"/>
</dbReference>
<evidence type="ECO:0000256" key="4">
    <source>
        <dbReference type="ARBA" id="ARBA00022679"/>
    </source>
</evidence>
<keyword evidence="6 11" id="KW-0418">Kinase</keyword>
<dbReference type="InterPro" id="IPR050482">
    <property type="entry name" value="Sensor_HK_TwoCompSys"/>
</dbReference>
<keyword evidence="4" id="KW-0808">Transferase</keyword>
<evidence type="ECO:0000313" key="12">
    <source>
        <dbReference type="Proteomes" id="UP000198877"/>
    </source>
</evidence>
<evidence type="ECO:0000313" key="11">
    <source>
        <dbReference type="EMBL" id="SFR71408.1"/>
    </source>
</evidence>
<feature type="transmembrane region" description="Helical" evidence="9">
    <location>
        <begin position="156"/>
        <end position="174"/>
    </location>
</feature>
<feature type="transmembrane region" description="Helical" evidence="9">
    <location>
        <begin position="89"/>
        <end position="108"/>
    </location>
</feature>
<dbReference type="Gene3D" id="1.20.5.1930">
    <property type="match status" value="1"/>
</dbReference>
<evidence type="ECO:0000256" key="3">
    <source>
        <dbReference type="ARBA" id="ARBA00022553"/>
    </source>
</evidence>